<accession>A0ABR4ANA2</accession>
<protein>
    <submittedName>
        <fullName evidence="1">Uncharacterized protein</fullName>
    </submittedName>
</protein>
<evidence type="ECO:0000313" key="2">
    <source>
        <dbReference type="Proteomes" id="UP001590951"/>
    </source>
</evidence>
<dbReference type="EMBL" id="JBHFEH010000113">
    <property type="protein sequence ID" value="KAL2046578.1"/>
    <property type="molecule type" value="Genomic_DNA"/>
</dbReference>
<gene>
    <name evidence="1" type="ORF">ABVK25_011737</name>
</gene>
<dbReference type="Proteomes" id="UP001590951">
    <property type="component" value="Unassembled WGS sequence"/>
</dbReference>
<keyword evidence="2" id="KW-1185">Reference proteome</keyword>
<reference evidence="1 2" key="1">
    <citation type="submission" date="2024-09" db="EMBL/GenBank/DDBJ databases">
        <title>Rethinking Asexuality: The Enigmatic Case of Functional Sexual Genes in Lepraria (Stereocaulaceae).</title>
        <authorList>
            <person name="Doellman M."/>
            <person name="Sun Y."/>
            <person name="Barcenas-Pena A."/>
            <person name="Lumbsch H.T."/>
            <person name="Grewe F."/>
        </authorList>
    </citation>
    <scope>NUCLEOTIDE SEQUENCE [LARGE SCALE GENOMIC DNA]</scope>
    <source>
        <strain evidence="1 2">Grewe 0041</strain>
    </source>
</reference>
<organism evidence="1 2">
    <name type="scientific">Lepraria finkii</name>
    <dbReference type="NCBI Taxonomy" id="1340010"/>
    <lineage>
        <taxon>Eukaryota</taxon>
        <taxon>Fungi</taxon>
        <taxon>Dikarya</taxon>
        <taxon>Ascomycota</taxon>
        <taxon>Pezizomycotina</taxon>
        <taxon>Lecanoromycetes</taxon>
        <taxon>OSLEUM clade</taxon>
        <taxon>Lecanoromycetidae</taxon>
        <taxon>Lecanorales</taxon>
        <taxon>Lecanorineae</taxon>
        <taxon>Stereocaulaceae</taxon>
        <taxon>Lepraria</taxon>
    </lineage>
</organism>
<evidence type="ECO:0000313" key="1">
    <source>
        <dbReference type="EMBL" id="KAL2046578.1"/>
    </source>
</evidence>
<name>A0ABR4ANA2_9LECA</name>
<sequence>MSGLGGAAKSAVSFMTKPQNIEKVAQKFTHPTAKPGKPTWPTSQRELKNVGFHFDLSDITKTIPDTRPGAAKGATRKANVFKWQAASEAERKSIKDWIMKHGSHAEAAILIIPEDASYEEFIEILNGTAGKI</sequence>
<comment type="caution">
    <text evidence="1">The sequence shown here is derived from an EMBL/GenBank/DDBJ whole genome shotgun (WGS) entry which is preliminary data.</text>
</comment>
<proteinExistence type="predicted"/>